<reference evidence="3 4" key="1">
    <citation type="submission" date="2017-07" db="EMBL/GenBank/DDBJ databases">
        <title>Leptospira spp. isolated from tropical soils.</title>
        <authorList>
            <person name="Thibeaux R."/>
            <person name="Iraola G."/>
            <person name="Ferres I."/>
            <person name="Bierque E."/>
            <person name="Girault D."/>
            <person name="Soupe-Gilbert M.-E."/>
            <person name="Picardeau M."/>
            <person name="Goarant C."/>
        </authorList>
    </citation>
    <scope>NUCLEOTIDE SEQUENCE [LARGE SCALE GENOMIC DNA]</scope>
    <source>
        <strain evidence="3 4">JW2-C-B1</strain>
    </source>
</reference>
<gene>
    <name evidence="3" type="ORF">CH378_20940</name>
</gene>
<organism evidence="3 4">
    <name type="scientific">Leptospira kmetyi</name>
    <dbReference type="NCBI Taxonomy" id="408139"/>
    <lineage>
        <taxon>Bacteria</taxon>
        <taxon>Pseudomonadati</taxon>
        <taxon>Spirochaetota</taxon>
        <taxon>Spirochaetia</taxon>
        <taxon>Leptospirales</taxon>
        <taxon>Leptospiraceae</taxon>
        <taxon>Leptospira</taxon>
    </lineage>
</organism>
<evidence type="ECO:0000259" key="2">
    <source>
        <dbReference type="Pfam" id="PF07685"/>
    </source>
</evidence>
<proteinExistence type="predicted"/>
<dbReference type="Proteomes" id="UP000231919">
    <property type="component" value="Unassembled WGS sequence"/>
</dbReference>
<protein>
    <recommendedName>
        <fullName evidence="2">CobB/CobQ-like glutamine amidotransferase domain-containing protein</fullName>
    </recommendedName>
</protein>
<evidence type="ECO:0000256" key="1">
    <source>
        <dbReference type="ARBA" id="ARBA00022962"/>
    </source>
</evidence>
<dbReference type="EMBL" id="NPDP01000061">
    <property type="protein sequence ID" value="PJZ27861.1"/>
    <property type="molecule type" value="Genomic_DNA"/>
</dbReference>
<sequence>MSYPSTSHPLETDRGSAEGLSLLPLETILEKNKSLKQTKAVHLSSGCEVEGYEIHHGKTTAIGETKT</sequence>
<keyword evidence="1" id="KW-0315">Glutamine amidotransferase</keyword>
<feature type="non-terminal residue" evidence="3">
    <location>
        <position position="67"/>
    </location>
</feature>
<comment type="caution">
    <text evidence="3">The sequence shown here is derived from an EMBL/GenBank/DDBJ whole genome shotgun (WGS) entry which is preliminary data.</text>
</comment>
<dbReference type="InterPro" id="IPR011698">
    <property type="entry name" value="GATase_3"/>
</dbReference>
<feature type="domain" description="CobB/CobQ-like glutamine amidotransferase" evidence="2">
    <location>
        <begin position="10"/>
        <end position="65"/>
    </location>
</feature>
<keyword evidence="4" id="KW-1185">Reference proteome</keyword>
<name>A0ABX4N3G7_9LEPT</name>
<evidence type="ECO:0000313" key="4">
    <source>
        <dbReference type="Proteomes" id="UP000231919"/>
    </source>
</evidence>
<dbReference type="Pfam" id="PF07685">
    <property type="entry name" value="GATase_3"/>
    <property type="match status" value="1"/>
</dbReference>
<evidence type="ECO:0000313" key="3">
    <source>
        <dbReference type="EMBL" id="PJZ27861.1"/>
    </source>
</evidence>
<dbReference type="PROSITE" id="PS51274">
    <property type="entry name" value="GATASE_COBBQ"/>
    <property type="match status" value="1"/>
</dbReference>
<accession>A0ABX4N3G7</accession>